<accession>A0A2Z6NKC2</accession>
<reference evidence="2" key="1">
    <citation type="journal article" date="2017" name="Front. Plant Sci.">
        <title>Climate Clever Clovers: New Paradigm to Reduce the Environmental Footprint of Ruminants by Breeding Low Methanogenic Forages Utilizing Haplotype Variation.</title>
        <authorList>
            <person name="Kaur P."/>
            <person name="Appels R."/>
            <person name="Bayer P.E."/>
            <person name="Keeble-Gagnere G."/>
            <person name="Wang J."/>
            <person name="Hirakawa H."/>
            <person name="Shirasawa K."/>
            <person name="Vercoe P."/>
            <person name="Stefanova K."/>
            <person name="Durmic Z."/>
            <person name="Nichols P."/>
            <person name="Revell C."/>
            <person name="Isobe S.N."/>
            <person name="Edwards D."/>
            <person name="Erskine W."/>
        </authorList>
    </citation>
    <scope>NUCLEOTIDE SEQUENCE [LARGE SCALE GENOMIC DNA]</scope>
    <source>
        <strain evidence="2">cv. Daliak</strain>
    </source>
</reference>
<protein>
    <submittedName>
        <fullName evidence="1">Uncharacterized protein</fullName>
    </submittedName>
</protein>
<dbReference type="AlphaFoldDB" id="A0A2Z6NKC2"/>
<evidence type="ECO:0000313" key="2">
    <source>
        <dbReference type="Proteomes" id="UP000242715"/>
    </source>
</evidence>
<keyword evidence="2" id="KW-1185">Reference proteome</keyword>
<dbReference type="Proteomes" id="UP000242715">
    <property type="component" value="Unassembled WGS sequence"/>
</dbReference>
<proteinExistence type="predicted"/>
<gene>
    <name evidence="1" type="ORF">TSUD_351630</name>
</gene>
<dbReference type="EMBL" id="DF974089">
    <property type="protein sequence ID" value="GAU44948.1"/>
    <property type="molecule type" value="Genomic_DNA"/>
</dbReference>
<sequence>MYENDACGESWFRDSVERKVGDDISAADMCRSGWGLDGNGWVWCRRLFIGFLGVVSRSGCKLFCWRGISSVEPFGSERLVN</sequence>
<evidence type="ECO:0000313" key="1">
    <source>
        <dbReference type="EMBL" id="GAU44948.1"/>
    </source>
</evidence>
<organism evidence="1 2">
    <name type="scientific">Trifolium subterraneum</name>
    <name type="common">Subterranean clover</name>
    <dbReference type="NCBI Taxonomy" id="3900"/>
    <lineage>
        <taxon>Eukaryota</taxon>
        <taxon>Viridiplantae</taxon>
        <taxon>Streptophyta</taxon>
        <taxon>Embryophyta</taxon>
        <taxon>Tracheophyta</taxon>
        <taxon>Spermatophyta</taxon>
        <taxon>Magnoliopsida</taxon>
        <taxon>eudicotyledons</taxon>
        <taxon>Gunneridae</taxon>
        <taxon>Pentapetalae</taxon>
        <taxon>rosids</taxon>
        <taxon>fabids</taxon>
        <taxon>Fabales</taxon>
        <taxon>Fabaceae</taxon>
        <taxon>Papilionoideae</taxon>
        <taxon>50 kb inversion clade</taxon>
        <taxon>NPAAA clade</taxon>
        <taxon>Hologalegina</taxon>
        <taxon>IRL clade</taxon>
        <taxon>Trifolieae</taxon>
        <taxon>Trifolium</taxon>
    </lineage>
</organism>
<name>A0A2Z6NKC2_TRISU</name>